<dbReference type="Gene3D" id="3.40.50.300">
    <property type="entry name" value="P-loop containing nucleotide triphosphate hydrolases"/>
    <property type="match status" value="1"/>
</dbReference>
<dbReference type="InterPro" id="IPR050678">
    <property type="entry name" value="DNA_Partitioning_ATPase"/>
</dbReference>
<evidence type="ECO:0000313" key="2">
    <source>
        <dbReference type="EMBL" id="WGO82258.1"/>
    </source>
</evidence>
<geneLocation type="plasmid" evidence="2 3">
    <name>paApi_AU1</name>
</geneLocation>
<dbReference type="InterPro" id="IPR027417">
    <property type="entry name" value="P-loop_NTPase"/>
</dbReference>
<accession>A0ABY8NYC4</accession>
<dbReference type="Pfam" id="PF13614">
    <property type="entry name" value="AAA_31"/>
    <property type="match status" value="1"/>
</dbReference>
<reference evidence="2 3" key="1">
    <citation type="submission" date="2023-04" db="EMBL/GenBank/DDBJ databases">
        <title>Genome dynamics across the evolutionary transition to endosymbiosis.</title>
        <authorList>
            <person name="Siozios S."/>
            <person name="Nadal-Jimenez P."/>
            <person name="Azagi T."/>
            <person name="Sprong H."/>
            <person name="Frost C.L."/>
            <person name="Parratt S.R."/>
            <person name="Taylor G."/>
            <person name="Brettell L."/>
            <person name="Lew K.C."/>
            <person name="Croft L."/>
            <person name="King K.C."/>
            <person name="Brockhurst M.A."/>
            <person name="Hypsa V."/>
            <person name="Novakova E."/>
            <person name="Darby A.C."/>
            <person name="Hurst G.D.D."/>
        </authorList>
    </citation>
    <scope>NUCLEOTIDE SEQUENCE [LARGE SCALE GENOMIC DNA]</scope>
    <source>
        <strain evidence="3">aApi_AU</strain>
        <plasmid evidence="2 3">paApi_AU1</plasmid>
    </source>
</reference>
<evidence type="ECO:0000259" key="1">
    <source>
        <dbReference type="Pfam" id="PF13614"/>
    </source>
</evidence>
<feature type="domain" description="AAA" evidence="1">
    <location>
        <begin position="2"/>
        <end position="172"/>
    </location>
</feature>
<keyword evidence="3" id="KW-1185">Reference proteome</keyword>
<dbReference type="EMBL" id="CP123757">
    <property type="protein sequence ID" value="WGO82258.1"/>
    <property type="molecule type" value="Genomic_DNA"/>
</dbReference>
<dbReference type="PANTHER" id="PTHR13696:SF99">
    <property type="entry name" value="COBYRINIC ACID AC-DIAMIDE SYNTHASE"/>
    <property type="match status" value="1"/>
</dbReference>
<dbReference type="PIRSF" id="PIRSF009320">
    <property type="entry name" value="Nuc_binding_HP_1000"/>
    <property type="match status" value="1"/>
</dbReference>
<keyword evidence="2" id="KW-0614">Plasmid</keyword>
<dbReference type="SUPFAM" id="SSF52540">
    <property type="entry name" value="P-loop containing nucleoside triphosphate hydrolases"/>
    <property type="match status" value="1"/>
</dbReference>
<gene>
    <name evidence="2" type="ORF">QG404_00425</name>
</gene>
<dbReference type="Proteomes" id="UP001231859">
    <property type="component" value="Plasmid paApi_AU1"/>
</dbReference>
<evidence type="ECO:0000313" key="3">
    <source>
        <dbReference type="Proteomes" id="UP001231859"/>
    </source>
</evidence>
<dbReference type="InterPro" id="IPR025669">
    <property type="entry name" value="AAA_dom"/>
</dbReference>
<dbReference type="PANTHER" id="PTHR13696">
    <property type="entry name" value="P-LOOP CONTAINING NUCLEOSIDE TRIPHOSPHATE HYDROLASE"/>
    <property type="match status" value="1"/>
</dbReference>
<protein>
    <submittedName>
        <fullName evidence="2">ParA family protein</fullName>
    </submittedName>
</protein>
<proteinExistence type="predicted"/>
<dbReference type="RefSeq" id="WP_280937000.1">
    <property type="nucleotide sequence ID" value="NZ_CP123757.1"/>
</dbReference>
<sequence>MAKVITIINQKGGVGKTTTAQSIGVWIQVKKNKKVLFLDLDQQGNLTYALGAGNSDYNTLEVLETGLIRADKAQLTPSGFSVIPSTPSLAHVDVVLTQTGKEYRLKEALEGLDEYDFVIMDTPPSLNIITINALTASDYAIIPAQADIFSLQGITQLGQTIETVKRYTNKNLIVLGIVLTKHSTRSILSRDLKNVIANTAIHLHTNVYKEYIREAVAIRESQAMKKDIFSYNPNSNAALDYDALMKQIWKDIK</sequence>
<organism evidence="2 3">
    <name type="scientific">Arsenophonus apicola</name>
    <dbReference type="NCBI Taxonomy" id="2879119"/>
    <lineage>
        <taxon>Bacteria</taxon>
        <taxon>Pseudomonadati</taxon>
        <taxon>Pseudomonadota</taxon>
        <taxon>Gammaproteobacteria</taxon>
        <taxon>Enterobacterales</taxon>
        <taxon>Morganellaceae</taxon>
        <taxon>Arsenophonus</taxon>
    </lineage>
</organism>
<name>A0ABY8NYC4_9GAMM</name>
<dbReference type="CDD" id="cd02042">
    <property type="entry name" value="ParAB_family"/>
    <property type="match status" value="1"/>
</dbReference>